<dbReference type="GO" id="GO:0043952">
    <property type="term" value="P:protein transport by the Sec complex"/>
    <property type="evidence" value="ECO:0007669"/>
    <property type="project" value="UniProtKB-UniRule"/>
</dbReference>
<dbReference type="InterPro" id="IPR022645">
    <property type="entry name" value="SecD/SecF_bac"/>
</dbReference>
<feature type="transmembrane region" description="Helical" evidence="10">
    <location>
        <begin position="251"/>
        <end position="278"/>
    </location>
</feature>
<dbReference type="InterPro" id="IPR005665">
    <property type="entry name" value="SecF_bac"/>
</dbReference>
<protein>
    <recommendedName>
        <fullName evidence="10">Protein-export membrane protein SecF</fullName>
    </recommendedName>
</protein>
<dbReference type="GO" id="GO:0015450">
    <property type="term" value="F:protein-transporting ATPase activity"/>
    <property type="evidence" value="ECO:0007669"/>
    <property type="project" value="InterPro"/>
</dbReference>
<dbReference type="InterPro" id="IPR000731">
    <property type="entry name" value="SSD"/>
</dbReference>
<comment type="function">
    <text evidence="10">Part of the Sec protein translocase complex. Interacts with the SecYEG preprotein conducting channel. SecDF uses the proton motive force (PMF) to complete protein translocation after the ATP-dependent function of SecA.</text>
</comment>
<sequence length="287" mass="32156">MKYKWLYFVISLLVLLPGIYSLIRYGLRLSIDFTGGSLLEIQASSSASFASTAKDQNLELYSVQSTGDQTYLLRLPPLTQDQNDNFKKALGDAAEKRFETVGPTIGKELTRKAFLSIILASLFIIIYIAWSFKKIPPPYSPWKFGISAVLALIHDAFVVLGIFSLFGHFYHVEIDSLFVTAILTVIGFSVHDTIVVFDRIRENLPKMPKSSFEEIVDFSLTETLVRSLNTSLTVTLTLTSLLLFGGEPIRWFVVALLIGVVSGTYSSIFNAAPLLVVWEKNREPKRK</sequence>
<feature type="domain" description="SSD" evidence="11">
    <location>
        <begin position="113"/>
        <end position="277"/>
    </location>
</feature>
<evidence type="ECO:0000256" key="10">
    <source>
        <dbReference type="HAMAP-Rule" id="MF_01464"/>
    </source>
</evidence>
<comment type="subcellular location">
    <subcellularLocation>
        <location evidence="1 10">Cell membrane</location>
        <topology evidence="1 10">Multi-pass membrane protein</topology>
    </subcellularLocation>
</comment>
<dbReference type="InterPro" id="IPR022646">
    <property type="entry name" value="SecD/SecF_CS"/>
</dbReference>
<keyword evidence="4" id="KW-0997">Cell inner membrane</keyword>
<dbReference type="AlphaFoldDB" id="A0A1F4YG63"/>
<evidence type="ECO:0000256" key="7">
    <source>
        <dbReference type="ARBA" id="ARBA00022989"/>
    </source>
</evidence>
<dbReference type="Gene3D" id="1.20.1640.10">
    <property type="entry name" value="Multidrug efflux transporter AcrB transmembrane domain"/>
    <property type="match status" value="1"/>
</dbReference>
<dbReference type="SUPFAM" id="SSF82866">
    <property type="entry name" value="Multidrug efflux transporter AcrB transmembrane domain"/>
    <property type="match status" value="1"/>
</dbReference>
<feature type="transmembrane region" description="Helical" evidence="10">
    <location>
        <begin position="176"/>
        <end position="197"/>
    </location>
</feature>
<evidence type="ECO:0000256" key="2">
    <source>
        <dbReference type="ARBA" id="ARBA00022448"/>
    </source>
</evidence>
<keyword evidence="9 10" id="KW-0472">Membrane</keyword>
<dbReference type="PANTHER" id="PTHR30081:SF8">
    <property type="entry name" value="PROTEIN TRANSLOCASE SUBUNIT SECF"/>
    <property type="match status" value="1"/>
</dbReference>
<keyword evidence="7 10" id="KW-1133">Transmembrane helix</keyword>
<feature type="transmembrane region" description="Helical" evidence="10">
    <location>
        <begin position="144"/>
        <end position="170"/>
    </location>
</feature>
<evidence type="ECO:0000256" key="3">
    <source>
        <dbReference type="ARBA" id="ARBA00022475"/>
    </source>
</evidence>
<evidence type="ECO:0000256" key="5">
    <source>
        <dbReference type="ARBA" id="ARBA00022692"/>
    </source>
</evidence>
<dbReference type="NCBIfam" id="TIGR00966">
    <property type="entry name" value="transloc_SecF"/>
    <property type="match status" value="1"/>
</dbReference>
<feature type="transmembrane region" description="Helical" evidence="10">
    <location>
        <begin position="113"/>
        <end position="132"/>
    </location>
</feature>
<dbReference type="Pfam" id="PF07549">
    <property type="entry name" value="Sec_GG"/>
    <property type="match status" value="1"/>
</dbReference>
<gene>
    <name evidence="10" type="primary">secF</name>
    <name evidence="12" type="ORF">A2876_00255</name>
</gene>
<keyword evidence="5 10" id="KW-0812">Transmembrane</keyword>
<reference evidence="12 13" key="1">
    <citation type="journal article" date="2016" name="Nat. Commun.">
        <title>Thousands of microbial genomes shed light on interconnected biogeochemical processes in an aquifer system.</title>
        <authorList>
            <person name="Anantharaman K."/>
            <person name="Brown C.T."/>
            <person name="Hug L.A."/>
            <person name="Sharon I."/>
            <person name="Castelle C.J."/>
            <person name="Probst A.J."/>
            <person name="Thomas B.C."/>
            <person name="Singh A."/>
            <person name="Wilkins M.J."/>
            <person name="Karaoz U."/>
            <person name="Brodie E.L."/>
            <person name="Williams K.H."/>
            <person name="Hubbard S.S."/>
            <person name="Banfield J.F."/>
        </authorList>
    </citation>
    <scope>NUCLEOTIDE SEQUENCE [LARGE SCALE GENOMIC DNA]</scope>
</reference>
<feature type="transmembrane region" description="Helical" evidence="10">
    <location>
        <begin position="5"/>
        <end position="23"/>
    </location>
</feature>
<proteinExistence type="inferred from homology"/>
<dbReference type="PROSITE" id="PS50156">
    <property type="entry name" value="SSD"/>
    <property type="match status" value="1"/>
</dbReference>
<organism evidence="12 13">
    <name type="scientific">Candidatus Amesbacteria bacterium RIFCSPHIGHO2_01_FULL_48_32b</name>
    <dbReference type="NCBI Taxonomy" id="1797253"/>
    <lineage>
        <taxon>Bacteria</taxon>
        <taxon>Candidatus Amesiibacteriota</taxon>
    </lineage>
</organism>
<dbReference type="InterPro" id="IPR022813">
    <property type="entry name" value="SecD/SecF_arch_bac"/>
</dbReference>
<evidence type="ECO:0000259" key="11">
    <source>
        <dbReference type="PROSITE" id="PS50156"/>
    </source>
</evidence>
<keyword evidence="8 10" id="KW-0811">Translocation</keyword>
<keyword evidence="3 10" id="KW-1003">Cell membrane</keyword>
<name>A0A1F4YG63_9BACT</name>
<comment type="similarity">
    <text evidence="10">Belongs to the SecD/SecF family. SecF subfamily.</text>
</comment>
<comment type="subunit">
    <text evidence="10">Forms a complex with SecD. Part of the essential Sec protein translocation apparatus which comprises SecA, SecYEG and auxiliary proteins SecDF. Other proteins may also be involved.</text>
</comment>
<dbReference type="EMBL" id="MEXH01000002">
    <property type="protein sequence ID" value="OGC92969.1"/>
    <property type="molecule type" value="Genomic_DNA"/>
</dbReference>
<evidence type="ECO:0000256" key="6">
    <source>
        <dbReference type="ARBA" id="ARBA00022927"/>
    </source>
</evidence>
<dbReference type="Proteomes" id="UP000178176">
    <property type="component" value="Unassembled WGS sequence"/>
</dbReference>
<evidence type="ECO:0000256" key="8">
    <source>
        <dbReference type="ARBA" id="ARBA00023010"/>
    </source>
</evidence>
<comment type="caution">
    <text evidence="12">The sequence shown here is derived from an EMBL/GenBank/DDBJ whole genome shotgun (WGS) entry which is preliminary data.</text>
</comment>
<dbReference type="Pfam" id="PF02355">
    <property type="entry name" value="SecD_SecF_C"/>
    <property type="match status" value="1"/>
</dbReference>
<dbReference type="PANTHER" id="PTHR30081">
    <property type="entry name" value="PROTEIN-EXPORT MEMBRANE PROTEIN SEC"/>
    <property type="match status" value="1"/>
</dbReference>
<dbReference type="PRINTS" id="PR01755">
    <property type="entry name" value="SECFTRNLCASE"/>
</dbReference>
<feature type="transmembrane region" description="Helical" evidence="10">
    <location>
        <begin position="228"/>
        <end position="245"/>
    </location>
</feature>
<keyword evidence="2 10" id="KW-0813">Transport</keyword>
<dbReference type="GO" id="GO:0006605">
    <property type="term" value="P:protein targeting"/>
    <property type="evidence" value="ECO:0007669"/>
    <property type="project" value="UniProtKB-UniRule"/>
</dbReference>
<keyword evidence="6 10" id="KW-0653">Protein transport</keyword>
<evidence type="ECO:0000256" key="1">
    <source>
        <dbReference type="ARBA" id="ARBA00004651"/>
    </source>
</evidence>
<dbReference type="InterPro" id="IPR048634">
    <property type="entry name" value="SecD_SecF_C"/>
</dbReference>
<evidence type="ECO:0000313" key="12">
    <source>
        <dbReference type="EMBL" id="OGC92969.1"/>
    </source>
</evidence>
<dbReference type="GO" id="GO:0005886">
    <property type="term" value="C:plasma membrane"/>
    <property type="evidence" value="ECO:0007669"/>
    <property type="project" value="UniProtKB-SubCell"/>
</dbReference>
<dbReference type="HAMAP" id="MF_01464_B">
    <property type="entry name" value="SecF_B"/>
    <property type="match status" value="1"/>
</dbReference>
<evidence type="ECO:0000256" key="9">
    <source>
        <dbReference type="ARBA" id="ARBA00023136"/>
    </source>
</evidence>
<accession>A0A1F4YG63</accession>
<evidence type="ECO:0000256" key="4">
    <source>
        <dbReference type="ARBA" id="ARBA00022519"/>
    </source>
</evidence>
<evidence type="ECO:0000313" key="13">
    <source>
        <dbReference type="Proteomes" id="UP000178176"/>
    </source>
</evidence>
<dbReference type="GO" id="GO:0065002">
    <property type="term" value="P:intracellular protein transmembrane transport"/>
    <property type="evidence" value="ECO:0007669"/>
    <property type="project" value="UniProtKB-UniRule"/>
</dbReference>